<keyword evidence="2" id="KW-1133">Transmembrane helix</keyword>
<evidence type="ECO:0000256" key="2">
    <source>
        <dbReference type="SAM" id="Phobius"/>
    </source>
</evidence>
<gene>
    <name evidence="4" type="ORF">E3O21_09465</name>
    <name evidence="3" type="ORF">SAMN05216368_105315</name>
</gene>
<feature type="region of interest" description="Disordered" evidence="1">
    <location>
        <begin position="65"/>
        <end position="105"/>
    </location>
</feature>
<feature type="compositionally biased region" description="Polar residues" evidence="1">
    <location>
        <begin position="87"/>
        <end position="97"/>
    </location>
</feature>
<evidence type="ECO:0000313" key="6">
    <source>
        <dbReference type="Proteomes" id="UP000298252"/>
    </source>
</evidence>
<dbReference type="Proteomes" id="UP000199639">
    <property type="component" value="Unassembled WGS sequence"/>
</dbReference>
<organism evidence="3 5">
    <name type="scientific">Cryobacterium flavum</name>
    <dbReference type="NCBI Taxonomy" id="1424659"/>
    <lineage>
        <taxon>Bacteria</taxon>
        <taxon>Bacillati</taxon>
        <taxon>Actinomycetota</taxon>
        <taxon>Actinomycetes</taxon>
        <taxon>Micrococcales</taxon>
        <taxon>Microbacteriaceae</taxon>
        <taxon>Cryobacterium</taxon>
    </lineage>
</organism>
<reference evidence="3 5" key="1">
    <citation type="submission" date="2016-10" db="EMBL/GenBank/DDBJ databases">
        <authorList>
            <person name="Varghese N."/>
            <person name="Submissions S."/>
        </authorList>
    </citation>
    <scope>NUCLEOTIDE SEQUENCE [LARGE SCALE GENOMIC DNA]</scope>
    <source>
        <strain evidence="3 5">CGMCC 1.11215</strain>
    </source>
</reference>
<keyword evidence="2" id="KW-0812">Transmembrane</keyword>
<feature type="transmembrane region" description="Helical" evidence="2">
    <location>
        <begin position="30"/>
        <end position="51"/>
    </location>
</feature>
<evidence type="ECO:0000313" key="3">
    <source>
        <dbReference type="EMBL" id="SDN47178.1"/>
    </source>
</evidence>
<protein>
    <submittedName>
        <fullName evidence="4">DUF4229 domain-containing protein</fullName>
    </submittedName>
</protein>
<dbReference type="EMBL" id="FNIB01000005">
    <property type="protein sequence ID" value="SDN47178.1"/>
    <property type="molecule type" value="Genomic_DNA"/>
</dbReference>
<dbReference type="InterPro" id="IPR025323">
    <property type="entry name" value="DUF4229"/>
</dbReference>
<evidence type="ECO:0000313" key="4">
    <source>
        <dbReference type="EMBL" id="TFB77847.1"/>
    </source>
</evidence>
<name>A0A4R8V8A7_9MICO</name>
<dbReference type="Pfam" id="PF14012">
    <property type="entry name" value="DUF4229"/>
    <property type="match status" value="1"/>
</dbReference>
<dbReference type="AlphaFoldDB" id="A0A4R8V8A7"/>
<dbReference type="Proteomes" id="UP000298252">
    <property type="component" value="Unassembled WGS sequence"/>
</dbReference>
<keyword evidence="6" id="KW-1185">Reference proteome</keyword>
<proteinExistence type="predicted"/>
<evidence type="ECO:0000256" key="1">
    <source>
        <dbReference type="SAM" id="MobiDB-lite"/>
    </source>
</evidence>
<dbReference type="EMBL" id="SOFD01000024">
    <property type="protein sequence ID" value="TFB77847.1"/>
    <property type="molecule type" value="Genomic_DNA"/>
</dbReference>
<feature type="transmembrane region" description="Helical" evidence="2">
    <location>
        <begin position="7"/>
        <end position="24"/>
    </location>
</feature>
<sequence>MKSVAPWLYYSVLRVLMFAVPLAILLSLGFWPWASAVIAALIGLCLSYLLLGKSRESVARDLYKARHPDKEPVNPDSEIEDSALNAAEQQSNPVQANSERESKSQ</sequence>
<dbReference type="STRING" id="1424659.SAMN05216368_105315"/>
<accession>A0A4R8V8A7</accession>
<dbReference type="RefSeq" id="WP_092340478.1">
    <property type="nucleotide sequence ID" value="NZ_FNIB01000005.1"/>
</dbReference>
<reference evidence="4 6" key="2">
    <citation type="submission" date="2019-03" db="EMBL/GenBank/DDBJ databases">
        <title>Genomics of glacier-inhabiting Cryobacterium strains.</title>
        <authorList>
            <person name="Liu Q."/>
            <person name="Xin Y.-H."/>
        </authorList>
    </citation>
    <scope>NUCLEOTIDE SEQUENCE [LARGE SCALE GENOMIC DNA]</scope>
    <source>
        <strain evidence="4 6">Hh8</strain>
    </source>
</reference>
<evidence type="ECO:0000313" key="5">
    <source>
        <dbReference type="Proteomes" id="UP000199639"/>
    </source>
</evidence>
<keyword evidence="2" id="KW-0472">Membrane</keyword>